<evidence type="ECO:0000256" key="1">
    <source>
        <dbReference type="SAM" id="Coils"/>
    </source>
</evidence>
<name>A0AAV0WAN9_9HEMI</name>
<dbReference type="EMBL" id="CARXXK010000002">
    <property type="protein sequence ID" value="CAI6352738.1"/>
    <property type="molecule type" value="Genomic_DNA"/>
</dbReference>
<reference evidence="3 4" key="1">
    <citation type="submission" date="2023-01" db="EMBL/GenBank/DDBJ databases">
        <authorList>
            <person name="Whitehead M."/>
        </authorList>
    </citation>
    <scope>NUCLEOTIDE SEQUENCE [LARGE SCALE GENOMIC DNA]</scope>
</reference>
<proteinExistence type="predicted"/>
<feature type="region of interest" description="Disordered" evidence="2">
    <location>
        <begin position="1"/>
        <end position="27"/>
    </location>
</feature>
<keyword evidence="4" id="KW-1185">Reference proteome</keyword>
<evidence type="ECO:0000313" key="3">
    <source>
        <dbReference type="EMBL" id="CAI6352738.1"/>
    </source>
</evidence>
<feature type="coiled-coil region" evidence="1">
    <location>
        <begin position="59"/>
        <end position="100"/>
    </location>
</feature>
<protein>
    <submittedName>
        <fullName evidence="3">Uncharacterized protein</fullName>
    </submittedName>
</protein>
<organism evidence="3 4">
    <name type="scientific">Macrosiphum euphorbiae</name>
    <name type="common">potato aphid</name>
    <dbReference type="NCBI Taxonomy" id="13131"/>
    <lineage>
        <taxon>Eukaryota</taxon>
        <taxon>Metazoa</taxon>
        <taxon>Ecdysozoa</taxon>
        <taxon>Arthropoda</taxon>
        <taxon>Hexapoda</taxon>
        <taxon>Insecta</taxon>
        <taxon>Pterygota</taxon>
        <taxon>Neoptera</taxon>
        <taxon>Paraneoptera</taxon>
        <taxon>Hemiptera</taxon>
        <taxon>Sternorrhyncha</taxon>
        <taxon>Aphidomorpha</taxon>
        <taxon>Aphidoidea</taxon>
        <taxon>Aphididae</taxon>
        <taxon>Macrosiphini</taxon>
        <taxon>Macrosiphum</taxon>
    </lineage>
</organism>
<dbReference type="Proteomes" id="UP001160148">
    <property type="component" value="Unassembled WGS sequence"/>
</dbReference>
<gene>
    <name evidence="3" type="ORF">MEUPH1_LOCUS8941</name>
</gene>
<keyword evidence="1" id="KW-0175">Coiled coil</keyword>
<sequence>MSTPRAPNASSKASTSSTDRVTRSKASTSNEDLLNIILSFKSEVLASNKALSSSQSSQFNSLKSEVLKISEQMSELKNENAILKEEIGTLKLKMNSLEEKSPSTNPSAITNLVLQELFERDRCSFNVIAHGVSESTSSLVAERTAYDKSTISNILLPLGDSHPLNLKFIRIGKPRPNSTRPLKLVCASKEEAKSLLYQYNELKRSGTQFQNGFNLVKDKTQLERQQLRSCHEEMAARAARGELNLRIYFENGSPKVGTIRSKNDHHLPQLPVH</sequence>
<dbReference type="AlphaFoldDB" id="A0AAV0WAN9"/>
<accession>A0AAV0WAN9</accession>
<comment type="caution">
    <text evidence="3">The sequence shown here is derived from an EMBL/GenBank/DDBJ whole genome shotgun (WGS) entry which is preliminary data.</text>
</comment>
<evidence type="ECO:0000256" key="2">
    <source>
        <dbReference type="SAM" id="MobiDB-lite"/>
    </source>
</evidence>
<evidence type="ECO:0000313" key="4">
    <source>
        <dbReference type="Proteomes" id="UP001160148"/>
    </source>
</evidence>